<evidence type="ECO:0000313" key="5">
    <source>
        <dbReference type="EMBL" id="HJG14211.1"/>
    </source>
</evidence>
<keyword evidence="1 2" id="KW-0472">Membrane</keyword>
<accession>A0A921LJ59</accession>
<reference evidence="5" key="1">
    <citation type="journal article" date="2021" name="PeerJ">
        <title>Extensive microbial diversity within the chicken gut microbiome revealed by metagenomics and culture.</title>
        <authorList>
            <person name="Gilroy R."/>
            <person name="Ravi A."/>
            <person name="Getino M."/>
            <person name="Pursley I."/>
            <person name="Horton D.L."/>
            <person name="Alikhan N.F."/>
            <person name="Baker D."/>
            <person name="Gharbi K."/>
            <person name="Hall N."/>
            <person name="Watson M."/>
            <person name="Adriaenssens E.M."/>
            <person name="Foster-Nyarko E."/>
            <person name="Jarju S."/>
            <person name="Secka A."/>
            <person name="Antonio M."/>
            <person name="Oren A."/>
            <person name="Chaudhuri R.R."/>
            <person name="La Ragione R."/>
            <person name="Hildebrand F."/>
            <person name="Pallen M.J."/>
        </authorList>
    </citation>
    <scope>NUCLEOTIDE SEQUENCE</scope>
    <source>
        <strain evidence="5">CHK154-13316</strain>
    </source>
</reference>
<dbReference type="Proteomes" id="UP000747074">
    <property type="component" value="Unassembled WGS sequence"/>
</dbReference>
<protein>
    <submittedName>
        <fullName evidence="5">SusC/RagA family TonB-linked outer membrane protein</fullName>
    </submittedName>
</protein>
<dbReference type="Gene3D" id="2.60.40.1120">
    <property type="entry name" value="Carboxypeptidase-like, regulatory domain"/>
    <property type="match status" value="1"/>
</dbReference>
<dbReference type="Pfam" id="PF13715">
    <property type="entry name" value="CarbopepD_reg_2"/>
    <property type="match status" value="1"/>
</dbReference>
<keyword evidence="2" id="KW-0798">TonB box</keyword>
<dbReference type="InterPro" id="IPR037066">
    <property type="entry name" value="Plug_dom_sf"/>
</dbReference>
<dbReference type="Pfam" id="PF07715">
    <property type="entry name" value="Plug"/>
    <property type="match status" value="1"/>
</dbReference>
<evidence type="ECO:0000259" key="3">
    <source>
        <dbReference type="Pfam" id="PF00593"/>
    </source>
</evidence>
<dbReference type="InterPro" id="IPR012910">
    <property type="entry name" value="Plug_dom"/>
</dbReference>
<evidence type="ECO:0000256" key="2">
    <source>
        <dbReference type="RuleBase" id="RU003357"/>
    </source>
</evidence>
<reference evidence="5" key="2">
    <citation type="submission" date="2021-09" db="EMBL/GenBank/DDBJ databases">
        <authorList>
            <person name="Gilroy R."/>
        </authorList>
    </citation>
    <scope>NUCLEOTIDE SEQUENCE</scope>
    <source>
        <strain evidence="5">CHK154-13316</strain>
    </source>
</reference>
<dbReference type="EMBL" id="DYVL01000219">
    <property type="protein sequence ID" value="HJG14211.1"/>
    <property type="molecule type" value="Genomic_DNA"/>
</dbReference>
<evidence type="ECO:0000259" key="4">
    <source>
        <dbReference type="Pfam" id="PF07715"/>
    </source>
</evidence>
<dbReference type="InterPro" id="IPR039426">
    <property type="entry name" value="TonB-dep_rcpt-like"/>
</dbReference>
<comment type="caution">
    <text evidence="5">The sequence shown here is derived from an EMBL/GenBank/DDBJ whole genome shotgun (WGS) entry which is preliminary data.</text>
</comment>
<proteinExistence type="inferred from homology"/>
<feature type="domain" description="TonB-dependent receptor-like beta-barrel" evidence="3">
    <location>
        <begin position="394"/>
        <end position="730"/>
    </location>
</feature>
<dbReference type="Gene3D" id="2.170.130.10">
    <property type="entry name" value="TonB-dependent receptor, plug domain"/>
    <property type="match status" value="1"/>
</dbReference>
<dbReference type="NCBIfam" id="TIGR04056">
    <property type="entry name" value="OMP_RagA_SusC"/>
    <property type="match status" value="1"/>
</dbReference>
<evidence type="ECO:0000256" key="1">
    <source>
        <dbReference type="PROSITE-ProRule" id="PRU01360"/>
    </source>
</evidence>
<dbReference type="Pfam" id="PF00593">
    <property type="entry name" value="TonB_dep_Rec_b-barrel"/>
    <property type="match status" value="1"/>
</dbReference>
<evidence type="ECO:0000313" key="6">
    <source>
        <dbReference type="Proteomes" id="UP000747074"/>
    </source>
</evidence>
<keyword evidence="1" id="KW-0998">Cell outer membrane</keyword>
<keyword evidence="1" id="KW-0812">Transmembrane</keyword>
<dbReference type="SUPFAM" id="SSF56935">
    <property type="entry name" value="Porins"/>
    <property type="match status" value="1"/>
</dbReference>
<comment type="subcellular location">
    <subcellularLocation>
        <location evidence="1">Cell outer membrane</location>
        <topology evidence="1">Multi-pass membrane protein</topology>
    </subcellularLocation>
</comment>
<dbReference type="NCBIfam" id="TIGR04057">
    <property type="entry name" value="SusC_RagA_signa"/>
    <property type="match status" value="1"/>
</dbReference>
<dbReference type="GO" id="GO:0009279">
    <property type="term" value="C:cell outer membrane"/>
    <property type="evidence" value="ECO:0007669"/>
    <property type="project" value="UniProtKB-SubCell"/>
</dbReference>
<dbReference type="AlphaFoldDB" id="A0A921LJ59"/>
<feature type="domain" description="TonB-dependent receptor plug" evidence="4">
    <location>
        <begin position="120"/>
        <end position="226"/>
    </location>
</feature>
<dbReference type="InterPro" id="IPR000531">
    <property type="entry name" value="Beta-barrel_TonB"/>
</dbReference>
<keyword evidence="1" id="KW-1134">Transmembrane beta strand</keyword>
<organism evidence="5 6">
    <name type="scientific">Bacteroides xylanisolvens</name>
    <dbReference type="NCBI Taxonomy" id="371601"/>
    <lineage>
        <taxon>Bacteria</taxon>
        <taxon>Pseudomonadati</taxon>
        <taxon>Bacteroidota</taxon>
        <taxon>Bacteroidia</taxon>
        <taxon>Bacteroidales</taxon>
        <taxon>Bacteroidaceae</taxon>
        <taxon>Bacteroides</taxon>
    </lineage>
</organism>
<sequence>MRKSILLFVLFTLTSIPLLLFAQGGYQVTGHIISAEDNQPMIGVSVLEKGTTNGVITDMNGNYSITVTKSPAILQFSYIGMQSIEKQVSTSTRMDLTMESSAQQMDEVVVVAYGVRKKGTITGSVSTVKAEKMENVPTPSFDQALQGQAPGLTVLATSGEPSKPATFQIRGVNSINSGTEPLFILDGIAISSSDFNTLSPNDIEIISVLKDASSTSIYGARAANGVVVITTKRGRISDAAKVTFRTQLGFSQLAQENWNLMNTEERIQYEKEVGLDDGKDYSKLSKTNINWLDKVYNNSAFLQNYELSVSGATDKVNYFVSGGFYDQDGIAVGSTFERFNFRANIEAKANNWLKIGTNSTLAYQEVEQSDDGEYALYAPISAAHFMLPYWDPYKEDGSLAIQDDNSWKGLGENPLAWMENNPLLNKKYKVLSTFYAEATPIKGLTIRSQLGADYSHNTSFYKSYPSYKPNNNYGGARRTSYDMLNLSISNTINYRFMLKEIHSFNLLLGQEGVDYHYEGFNVTTRGQINDYLTNITSGTSASSWGDTPASDYSYLSFFFRGEYNYDERYYVDFSLRTDGSSRFGDKNRWGLFGSLGLMWNLRKEKFMKEYDWLTNAQVSFSTGTAGNSTINNYTHLALVSSGFNYDGSSGIAPGQVGNEDLGWEQTWTTNIGLHLGFIDRFNVDIELYNKKTTDMLMEVPTSYADKGFDSRWENIGAMVNRGVELAVNADVLRTKDF</sequence>
<dbReference type="InterPro" id="IPR023996">
    <property type="entry name" value="TonB-dep_OMP_SusC/RagA"/>
</dbReference>
<comment type="similarity">
    <text evidence="1 2">Belongs to the TonB-dependent receptor family.</text>
</comment>
<dbReference type="InterPro" id="IPR023997">
    <property type="entry name" value="TonB-dep_OMP_SusC/RagA_CS"/>
</dbReference>
<feature type="non-terminal residue" evidence="5">
    <location>
        <position position="737"/>
    </location>
</feature>
<gene>
    <name evidence="5" type="ORF">K8V07_20085</name>
</gene>
<dbReference type="PROSITE" id="PS52016">
    <property type="entry name" value="TONB_DEPENDENT_REC_3"/>
    <property type="match status" value="1"/>
</dbReference>
<dbReference type="SUPFAM" id="SSF49464">
    <property type="entry name" value="Carboxypeptidase regulatory domain-like"/>
    <property type="match status" value="1"/>
</dbReference>
<name>A0A921LJ59_9BACE</name>
<dbReference type="FunFam" id="2.170.130.10:FF:000003">
    <property type="entry name" value="SusC/RagA family TonB-linked outer membrane protein"/>
    <property type="match status" value="1"/>
</dbReference>
<keyword evidence="1" id="KW-0813">Transport</keyword>
<dbReference type="InterPro" id="IPR008969">
    <property type="entry name" value="CarboxyPept-like_regulatory"/>
</dbReference>